<dbReference type="Proteomes" id="UP000824334">
    <property type="component" value="Chromosome"/>
</dbReference>
<dbReference type="InterPro" id="IPR010634">
    <property type="entry name" value="DUF1223"/>
</dbReference>
<dbReference type="PANTHER" id="PTHR36057:SF1">
    <property type="entry name" value="LIPOPROTEIN LIPID ATTACHMENT SITE-LIKE PROTEIN, PUTATIVE (DUF1223)-RELATED"/>
    <property type="match status" value="1"/>
</dbReference>
<accession>A0ABX8TF85</accession>
<protein>
    <submittedName>
        <fullName evidence="2">DUF1223 domain-containing protein</fullName>
    </submittedName>
</protein>
<keyword evidence="3" id="KW-1185">Reference proteome</keyword>
<proteinExistence type="predicted"/>
<dbReference type="Pfam" id="PF06764">
    <property type="entry name" value="DUF1223"/>
    <property type="match status" value="1"/>
</dbReference>
<name>A0ABX8TF85_9CAUL</name>
<feature type="chain" id="PRO_5045895146" evidence="1">
    <location>
        <begin position="25"/>
        <end position="250"/>
    </location>
</feature>
<gene>
    <name evidence="2" type="ORF">KWG56_14900</name>
</gene>
<keyword evidence="1" id="KW-0732">Signal</keyword>
<reference evidence="2 3" key="1">
    <citation type="submission" date="2021-07" db="EMBL/GenBank/DDBJ databases">
        <title>Isolation and characterization of bacteria from a gold mining with a capacity of golden bioaccumulation.</title>
        <authorList>
            <person name="Yang X.J."/>
        </authorList>
    </citation>
    <scope>NUCLEOTIDE SEQUENCE [LARGE SCALE GENOMIC DNA]</scope>
    <source>
        <strain evidence="2 3">Au29</strain>
    </source>
</reference>
<dbReference type="GeneID" id="94376575"/>
<dbReference type="EMBL" id="CP080034">
    <property type="protein sequence ID" value="QYC09845.1"/>
    <property type="molecule type" value="Genomic_DNA"/>
</dbReference>
<evidence type="ECO:0000256" key="1">
    <source>
        <dbReference type="SAM" id="SignalP"/>
    </source>
</evidence>
<organism evidence="2 3">
    <name type="scientific">Brevundimonas nasdae</name>
    <dbReference type="NCBI Taxonomy" id="172043"/>
    <lineage>
        <taxon>Bacteria</taxon>
        <taxon>Pseudomonadati</taxon>
        <taxon>Pseudomonadota</taxon>
        <taxon>Alphaproteobacteria</taxon>
        <taxon>Caulobacterales</taxon>
        <taxon>Caulobacteraceae</taxon>
        <taxon>Brevundimonas</taxon>
    </lineage>
</organism>
<dbReference type="PANTHER" id="PTHR36057">
    <property type="match status" value="1"/>
</dbReference>
<evidence type="ECO:0000313" key="3">
    <source>
        <dbReference type="Proteomes" id="UP000824334"/>
    </source>
</evidence>
<feature type="signal peptide" evidence="1">
    <location>
        <begin position="1"/>
        <end position="24"/>
    </location>
</feature>
<dbReference type="RefSeq" id="WP_219352737.1">
    <property type="nucleotide sequence ID" value="NZ_CP080034.1"/>
</dbReference>
<evidence type="ECO:0000313" key="2">
    <source>
        <dbReference type="EMBL" id="QYC09845.1"/>
    </source>
</evidence>
<sequence length="250" mass="26594">MRTTGWVIAGTVIAGALLSMGASAQPTGTRAALTRHAASNGPPVVIELFTAQGCGSCIEANAAVERAAGDPGVIALTYGVDYWDYLGWTDTFAQPKFSERQRAYRSALRLRGVSTPEVVIDGRRQMSGARAAELEAAIGEEASRLNWPPQIEFRETGNRVGVGSGRAPAGGAEVIAVTYTPGPQVVQVRTGENRGQSVRHINVVRDIKRLGDWRGRPVLFHLPHATEGEAVVVLVQSKDSRQIIGAAAQD</sequence>